<evidence type="ECO:0000313" key="3">
    <source>
        <dbReference type="EMBL" id="QWG22992.1"/>
    </source>
</evidence>
<name>A0A975NPW9_9BRAD</name>
<dbReference type="RefSeq" id="WP_215603751.1">
    <property type="nucleotide sequence ID" value="NZ_CP076134.1"/>
</dbReference>
<dbReference type="Pfam" id="PF13279">
    <property type="entry name" value="4HBT_2"/>
    <property type="match status" value="1"/>
</dbReference>
<evidence type="ECO:0000313" key="1">
    <source>
        <dbReference type="EMBL" id="QWG12773.1"/>
    </source>
</evidence>
<reference evidence="3 4" key="2">
    <citation type="submission" date="2021-06" db="EMBL/GenBank/DDBJ databases">
        <title>Bradyrhizobium sp. S2-11-4 Genome sequencing.</title>
        <authorList>
            <person name="Jin L."/>
        </authorList>
    </citation>
    <scope>NUCLEOTIDE SEQUENCE [LARGE SCALE GENOMIC DNA]</scope>
    <source>
        <strain evidence="3 4">S2-11-4</strain>
    </source>
</reference>
<evidence type="ECO:0000313" key="4">
    <source>
        <dbReference type="Proteomes" id="UP000676951"/>
    </source>
</evidence>
<dbReference type="Proteomes" id="UP000676951">
    <property type="component" value="Chromosome"/>
</dbReference>
<dbReference type="EMBL" id="CP076136">
    <property type="protein sequence ID" value="QWG22992.1"/>
    <property type="molecule type" value="Genomic_DNA"/>
</dbReference>
<dbReference type="SUPFAM" id="SSF54637">
    <property type="entry name" value="Thioesterase/thiol ester dehydrase-isomerase"/>
    <property type="match status" value="1"/>
</dbReference>
<proteinExistence type="predicted"/>
<evidence type="ECO:0000313" key="5">
    <source>
        <dbReference type="Proteomes" id="UP000680805"/>
    </source>
</evidence>
<evidence type="ECO:0000313" key="2">
    <source>
        <dbReference type="EMBL" id="QWG17929.1"/>
    </source>
</evidence>
<accession>A0A975NPW9</accession>
<keyword evidence="4" id="KW-1185">Reference proteome</keyword>
<reference evidence="2" key="1">
    <citation type="submission" date="2021-06" db="EMBL/GenBank/DDBJ databases">
        <title>Bradyrhizobium sp. S2-11-2 Genome sequencing.</title>
        <authorList>
            <person name="Jin L."/>
        </authorList>
    </citation>
    <scope>NUCLEOTIDE SEQUENCE</scope>
    <source>
        <strain evidence="2">S2-11-2</strain>
    </source>
</reference>
<dbReference type="KEGG" id="bsei:KMZ68_23745"/>
<protein>
    <submittedName>
        <fullName evidence="2">Acyl-CoA thioesterase</fullName>
    </submittedName>
</protein>
<dbReference type="Proteomes" id="UP000680839">
    <property type="component" value="Chromosome"/>
</dbReference>
<gene>
    <name evidence="1" type="ORF">KMZ29_24300</name>
    <name evidence="2" type="ORF">KMZ68_23745</name>
    <name evidence="3" type="ORF">KMZ93_24090</name>
</gene>
<dbReference type="InterPro" id="IPR029069">
    <property type="entry name" value="HotDog_dom_sf"/>
</dbReference>
<dbReference type="Gene3D" id="3.10.129.10">
    <property type="entry name" value="Hotdog Thioesterase"/>
    <property type="match status" value="1"/>
</dbReference>
<dbReference type="CDD" id="cd00586">
    <property type="entry name" value="4HBT"/>
    <property type="match status" value="1"/>
</dbReference>
<dbReference type="Proteomes" id="UP000680805">
    <property type="component" value="Chromosome"/>
</dbReference>
<dbReference type="AlphaFoldDB" id="A0A975NPW9"/>
<dbReference type="EMBL" id="CP076134">
    <property type="protein sequence ID" value="QWG12773.1"/>
    <property type="molecule type" value="Genomic_DNA"/>
</dbReference>
<dbReference type="EMBL" id="CP076135">
    <property type="protein sequence ID" value="QWG17929.1"/>
    <property type="molecule type" value="Genomic_DNA"/>
</dbReference>
<organism evidence="2 5">
    <name type="scientific">Bradyrhizobium sediminis</name>
    <dbReference type="NCBI Taxonomy" id="2840469"/>
    <lineage>
        <taxon>Bacteria</taxon>
        <taxon>Pseudomonadati</taxon>
        <taxon>Pseudomonadota</taxon>
        <taxon>Alphaproteobacteria</taxon>
        <taxon>Hyphomicrobiales</taxon>
        <taxon>Nitrobacteraceae</taxon>
        <taxon>Bradyrhizobium</taxon>
    </lineage>
</organism>
<reference evidence="1" key="3">
    <citation type="submission" date="2021-06" db="EMBL/GenBank/DDBJ databases">
        <title>Bradyrhizobium sp. S2-20-1 Genome sequencing.</title>
        <authorList>
            <person name="Jin L."/>
        </authorList>
    </citation>
    <scope>NUCLEOTIDE SEQUENCE</scope>
    <source>
        <strain evidence="1">S2-20-1</strain>
    </source>
</reference>
<sequence length="139" mass="15907">MFVHRRDVQIQWGDCDPANIVYYPRYFAMFDDSTSIMFEAAGFSKQDIIHKYGLVGIPMVDTRAKFYIASTHGDWIAIESRVESFKRSSFEVTHKVFKGEALAIEAFETRVLVGRHPDDPGKLKSAPMPEEIIARFTRG</sequence>